<evidence type="ECO:0000313" key="2">
    <source>
        <dbReference type="EMBL" id="KAF2870877.1"/>
    </source>
</evidence>
<keyword evidence="3" id="KW-1185">Reference proteome</keyword>
<name>A0A7C8I4U9_9PLEO</name>
<protein>
    <submittedName>
        <fullName evidence="2">Uncharacterized protein</fullName>
    </submittedName>
</protein>
<dbReference type="Proteomes" id="UP000481861">
    <property type="component" value="Unassembled WGS sequence"/>
</dbReference>
<evidence type="ECO:0000313" key="3">
    <source>
        <dbReference type="Proteomes" id="UP000481861"/>
    </source>
</evidence>
<accession>A0A7C8I4U9</accession>
<comment type="caution">
    <text evidence="2">The sequence shown here is derived from an EMBL/GenBank/DDBJ whole genome shotgun (WGS) entry which is preliminary data.</text>
</comment>
<evidence type="ECO:0000256" key="1">
    <source>
        <dbReference type="SAM" id="MobiDB-lite"/>
    </source>
</evidence>
<feature type="compositionally biased region" description="Polar residues" evidence="1">
    <location>
        <begin position="96"/>
        <end position="105"/>
    </location>
</feature>
<feature type="compositionally biased region" description="Acidic residues" evidence="1">
    <location>
        <begin position="171"/>
        <end position="187"/>
    </location>
</feature>
<sequence>MPRKRALKKMERPSAEEFKRGAVRLDGINAVARQRNESEVVELSSDGEVEMAEVEVEVHFDDEVIRGRHESVRLGGRISAAEEHVRPAKRSRPPAFTQTSRSQTRQLHHVFIPSGRSGDVQSQSTSNHQEHSAERVPYTSSQRAAHTRLPPLRNRKTNQAPKRPAKINYSDSDDKDMEDFVVDESSDDASQASYREYEPRQYKNTASQNDASSSRKNITHELDNLDIDMFGWNLGDDNSTASNPTFAPSRSTCPTPEEPAEQSTPQSGSAYVDDHFNSSYYPDSPTPNTNINYDSDLDSARDVARASIECAEERAAWYLHQAQRKRKRAT</sequence>
<dbReference type="EMBL" id="JAADJZ010000013">
    <property type="protein sequence ID" value="KAF2870877.1"/>
    <property type="molecule type" value="Genomic_DNA"/>
</dbReference>
<feature type="compositionally biased region" description="Polar residues" evidence="1">
    <location>
        <begin position="202"/>
        <end position="216"/>
    </location>
</feature>
<feature type="compositionally biased region" description="Polar residues" evidence="1">
    <location>
        <begin position="277"/>
        <end position="293"/>
    </location>
</feature>
<organism evidence="2 3">
    <name type="scientific">Massariosphaeria phaeospora</name>
    <dbReference type="NCBI Taxonomy" id="100035"/>
    <lineage>
        <taxon>Eukaryota</taxon>
        <taxon>Fungi</taxon>
        <taxon>Dikarya</taxon>
        <taxon>Ascomycota</taxon>
        <taxon>Pezizomycotina</taxon>
        <taxon>Dothideomycetes</taxon>
        <taxon>Pleosporomycetidae</taxon>
        <taxon>Pleosporales</taxon>
        <taxon>Pleosporales incertae sedis</taxon>
        <taxon>Massariosphaeria</taxon>
    </lineage>
</organism>
<feature type="compositionally biased region" description="Polar residues" evidence="1">
    <location>
        <begin position="239"/>
        <end position="254"/>
    </location>
</feature>
<reference evidence="2 3" key="1">
    <citation type="submission" date="2020-01" db="EMBL/GenBank/DDBJ databases">
        <authorList>
            <consortium name="DOE Joint Genome Institute"/>
            <person name="Haridas S."/>
            <person name="Albert R."/>
            <person name="Binder M."/>
            <person name="Bloem J."/>
            <person name="Labutti K."/>
            <person name="Salamov A."/>
            <person name="Andreopoulos B."/>
            <person name="Baker S.E."/>
            <person name="Barry K."/>
            <person name="Bills G."/>
            <person name="Bluhm B.H."/>
            <person name="Cannon C."/>
            <person name="Castanera R."/>
            <person name="Culley D.E."/>
            <person name="Daum C."/>
            <person name="Ezra D."/>
            <person name="Gonzalez J.B."/>
            <person name="Henrissat B."/>
            <person name="Kuo A."/>
            <person name="Liang C."/>
            <person name="Lipzen A."/>
            <person name="Lutzoni F."/>
            <person name="Magnuson J."/>
            <person name="Mondo S."/>
            <person name="Nolan M."/>
            <person name="Ohm R."/>
            <person name="Pangilinan J."/>
            <person name="Park H.-J.H."/>
            <person name="Ramirez L."/>
            <person name="Alfaro M."/>
            <person name="Sun H."/>
            <person name="Tritt A."/>
            <person name="Yoshinaga Y."/>
            <person name="Zwiers L.-H.L."/>
            <person name="Turgeon B.G."/>
            <person name="Goodwin S.B."/>
            <person name="Spatafora J.W."/>
            <person name="Crous P.W."/>
            <person name="Grigoriev I.V."/>
        </authorList>
    </citation>
    <scope>NUCLEOTIDE SEQUENCE [LARGE SCALE GENOMIC DNA]</scope>
    <source>
        <strain evidence="2 3">CBS 611.86</strain>
    </source>
</reference>
<feature type="region of interest" description="Disordered" evidence="1">
    <location>
        <begin position="78"/>
        <end position="216"/>
    </location>
</feature>
<feature type="region of interest" description="Disordered" evidence="1">
    <location>
        <begin position="239"/>
        <end position="295"/>
    </location>
</feature>
<proteinExistence type="predicted"/>
<dbReference type="AlphaFoldDB" id="A0A7C8I4U9"/>
<gene>
    <name evidence="2" type="ORF">BDV95DRAFT_668965</name>
</gene>